<evidence type="ECO:0000313" key="3">
    <source>
        <dbReference type="Proteomes" id="UP000501705"/>
    </source>
</evidence>
<name>A0A6G9XRQ2_NOCBR</name>
<keyword evidence="1" id="KW-0472">Membrane</keyword>
<evidence type="ECO:0000313" key="2">
    <source>
        <dbReference type="EMBL" id="QIS03503.1"/>
    </source>
</evidence>
<gene>
    <name evidence="2" type="ORF">F5X71_15295</name>
</gene>
<sequence>MNRTRLFRYAHLAGHALWWVFVVAAMLAGGLDWFGADDTYEFGWTSFVPMNGMPRRYADYVPADGFQSTDVVAVAAFGLLVLAAVVEAVAARRMAAGMGVSRKSA</sequence>
<reference evidence="2 3" key="1">
    <citation type="journal article" date="2019" name="ACS Chem. Biol.">
        <title>Identification and Mobilization of a Cryptic Antibiotic Biosynthesis Gene Locus from a Human-Pathogenic Nocardia Isolate.</title>
        <authorList>
            <person name="Herisse M."/>
            <person name="Ishida K."/>
            <person name="Porter J.L."/>
            <person name="Howden B."/>
            <person name="Hertweck C."/>
            <person name="Stinear T.P."/>
            <person name="Pidot S.J."/>
        </authorList>
    </citation>
    <scope>NUCLEOTIDE SEQUENCE [LARGE SCALE GENOMIC DNA]</scope>
    <source>
        <strain evidence="2 3">AUSMDU00024985</strain>
    </source>
</reference>
<dbReference type="Proteomes" id="UP000501705">
    <property type="component" value="Chromosome"/>
</dbReference>
<organism evidence="2 3">
    <name type="scientific">Nocardia brasiliensis</name>
    <dbReference type="NCBI Taxonomy" id="37326"/>
    <lineage>
        <taxon>Bacteria</taxon>
        <taxon>Bacillati</taxon>
        <taxon>Actinomycetota</taxon>
        <taxon>Actinomycetes</taxon>
        <taxon>Mycobacteriales</taxon>
        <taxon>Nocardiaceae</taxon>
        <taxon>Nocardia</taxon>
    </lineage>
</organism>
<feature type="transmembrane region" description="Helical" evidence="1">
    <location>
        <begin position="71"/>
        <end position="91"/>
    </location>
</feature>
<dbReference type="AlphaFoldDB" id="A0A6G9XRQ2"/>
<protein>
    <submittedName>
        <fullName evidence="2">Uncharacterized protein</fullName>
    </submittedName>
</protein>
<keyword evidence="1" id="KW-1133">Transmembrane helix</keyword>
<dbReference type="RefSeq" id="WP_167462572.1">
    <property type="nucleotide sequence ID" value="NZ_CP046171.1"/>
</dbReference>
<feature type="transmembrane region" description="Helical" evidence="1">
    <location>
        <begin position="12"/>
        <end position="34"/>
    </location>
</feature>
<accession>A0A6G9XRQ2</accession>
<dbReference type="EMBL" id="CP046171">
    <property type="protein sequence ID" value="QIS03503.1"/>
    <property type="molecule type" value="Genomic_DNA"/>
</dbReference>
<keyword evidence="1" id="KW-0812">Transmembrane</keyword>
<evidence type="ECO:0000256" key="1">
    <source>
        <dbReference type="SAM" id="Phobius"/>
    </source>
</evidence>
<proteinExistence type="predicted"/>